<feature type="transmembrane region" description="Helical" evidence="2">
    <location>
        <begin position="205"/>
        <end position="224"/>
    </location>
</feature>
<feature type="transmembrane region" description="Helical" evidence="2">
    <location>
        <begin position="337"/>
        <end position="361"/>
    </location>
</feature>
<dbReference type="InterPro" id="IPR000326">
    <property type="entry name" value="PAP2/HPO"/>
</dbReference>
<dbReference type="Gene3D" id="1.20.144.10">
    <property type="entry name" value="Phosphatidic acid phosphatase type 2/haloperoxidase"/>
    <property type="match status" value="1"/>
</dbReference>
<feature type="transmembrane region" description="Helical" evidence="2">
    <location>
        <begin position="231"/>
        <end position="252"/>
    </location>
</feature>
<name>A0ABQ5MUG2_9MICC</name>
<keyword evidence="2" id="KW-0812">Transmembrane</keyword>
<feature type="transmembrane region" description="Helical" evidence="2">
    <location>
        <begin position="298"/>
        <end position="321"/>
    </location>
</feature>
<dbReference type="EMBL" id="BRVS01000008">
    <property type="protein sequence ID" value="GLB67608.1"/>
    <property type="molecule type" value="Genomic_DNA"/>
</dbReference>
<comment type="caution">
    <text evidence="4">The sequence shown here is derived from an EMBL/GenBank/DDBJ whole genome shotgun (WGS) entry which is preliminary data.</text>
</comment>
<feature type="transmembrane region" description="Helical" evidence="2">
    <location>
        <begin position="88"/>
        <end position="108"/>
    </location>
</feature>
<evidence type="ECO:0000259" key="3">
    <source>
        <dbReference type="SMART" id="SM00014"/>
    </source>
</evidence>
<dbReference type="Proteomes" id="UP001209654">
    <property type="component" value="Unassembled WGS sequence"/>
</dbReference>
<feature type="transmembrane region" description="Helical" evidence="2">
    <location>
        <begin position="142"/>
        <end position="161"/>
    </location>
</feature>
<organism evidence="4 5">
    <name type="scientific">Arthrobacter mangrovi</name>
    <dbReference type="NCBI Taxonomy" id="2966350"/>
    <lineage>
        <taxon>Bacteria</taxon>
        <taxon>Bacillati</taxon>
        <taxon>Actinomycetota</taxon>
        <taxon>Actinomycetes</taxon>
        <taxon>Micrococcales</taxon>
        <taxon>Micrococcaceae</taxon>
        <taxon>Arthrobacter</taxon>
    </lineage>
</organism>
<feature type="region of interest" description="Disordered" evidence="1">
    <location>
        <begin position="1"/>
        <end position="21"/>
    </location>
</feature>
<gene>
    <name evidence="4" type="ORF">AHIS1636_20480</name>
</gene>
<reference evidence="4 5" key="1">
    <citation type="journal article" date="2023" name="Int. J. Syst. Evol. Microbiol.">
        <title>Arthrobacter mangrovi sp. nov., an actinobacterium isolated from the rhizosphere of a mangrove.</title>
        <authorList>
            <person name="Hamada M."/>
            <person name="Saitou S."/>
            <person name="Enomoto N."/>
            <person name="Nanri K."/>
            <person name="Hidaka K."/>
            <person name="Miura T."/>
            <person name="Tamura T."/>
        </authorList>
    </citation>
    <scope>NUCLEOTIDE SEQUENCE [LARGE SCALE GENOMIC DNA]</scope>
    <source>
        <strain evidence="4 5">NBRC 112813</strain>
    </source>
</reference>
<evidence type="ECO:0000313" key="5">
    <source>
        <dbReference type="Proteomes" id="UP001209654"/>
    </source>
</evidence>
<feature type="domain" description="Phosphatidic acid phosphatase type 2/haloperoxidase" evidence="3">
    <location>
        <begin position="167"/>
        <end position="273"/>
    </location>
</feature>
<evidence type="ECO:0000256" key="1">
    <source>
        <dbReference type="SAM" id="MobiDB-lite"/>
    </source>
</evidence>
<proteinExistence type="predicted"/>
<keyword evidence="2" id="KW-1133">Transmembrane helix</keyword>
<dbReference type="InterPro" id="IPR036938">
    <property type="entry name" value="PAP2/HPO_sf"/>
</dbReference>
<dbReference type="SUPFAM" id="SSF48317">
    <property type="entry name" value="Acid phosphatase/Vanadium-dependent haloperoxidase"/>
    <property type="match status" value="1"/>
</dbReference>
<accession>A0ABQ5MUG2</accession>
<dbReference type="SMART" id="SM00014">
    <property type="entry name" value="acidPPc"/>
    <property type="match status" value="1"/>
</dbReference>
<keyword evidence="5" id="KW-1185">Reference proteome</keyword>
<feature type="transmembrane region" description="Helical" evidence="2">
    <location>
        <begin position="258"/>
        <end position="277"/>
    </location>
</feature>
<feature type="transmembrane region" description="Helical" evidence="2">
    <location>
        <begin position="168"/>
        <end position="185"/>
    </location>
</feature>
<dbReference type="Pfam" id="PF01569">
    <property type="entry name" value="PAP2"/>
    <property type="match status" value="1"/>
</dbReference>
<sequence length="368" mass="38914">MGSETTRAAAWSSSSEGSGKPVSGWGVVTAPLYAVRPPAPAAAARPAAGPRNGMGLRPAWCGNLESMNNRQKQQTRPAPRRRPGHSPYLFWLGAGLCAAAFAFNYYALVRTTTGQFADESAWAEAEAGWSFGRGVFLDFLDLLPDVSAAVAAVVLVVVALVRRRWKAAGIAVGVVLASAATTWILKNLILDRPDRGVPTLEHNSLPSGHTTIAAAAALAVFLVVSPRWRPFAAAAGGAYAVLAGSATLINGWHRPSDVVAAFLVAGFWALLAGPAVLRSGDAWNDFRGYGSHWSSSPVWPRLCWLLALLGLALAAGLYWVVQQVGAAPVPGSGRLPLFFWAGMALILGCGMLMSALLTWLFSSQTRRR</sequence>
<evidence type="ECO:0000313" key="4">
    <source>
        <dbReference type="EMBL" id="GLB67608.1"/>
    </source>
</evidence>
<feature type="compositionally biased region" description="Low complexity" evidence="1">
    <location>
        <begin position="12"/>
        <end position="21"/>
    </location>
</feature>
<protein>
    <recommendedName>
        <fullName evidence="3">Phosphatidic acid phosphatase type 2/haloperoxidase domain-containing protein</fullName>
    </recommendedName>
</protein>
<keyword evidence="2" id="KW-0472">Membrane</keyword>
<evidence type="ECO:0000256" key="2">
    <source>
        <dbReference type="SAM" id="Phobius"/>
    </source>
</evidence>